<dbReference type="Proteomes" id="UP000030651">
    <property type="component" value="Unassembled WGS sequence"/>
</dbReference>
<keyword evidence="2 5" id="KW-0812">Transmembrane</keyword>
<dbReference type="CDD" id="cd13965">
    <property type="entry name" value="PT_UbiA_3"/>
    <property type="match status" value="1"/>
</dbReference>
<dbReference type="InterPro" id="IPR000537">
    <property type="entry name" value="UbiA_prenyltransferase"/>
</dbReference>
<evidence type="ECO:0000256" key="3">
    <source>
        <dbReference type="ARBA" id="ARBA00022989"/>
    </source>
</evidence>
<reference evidence="7" key="1">
    <citation type="journal article" date="2015" name="BMC Genomics">
        <title>Genomic and transcriptomic analysis of the endophytic fungus Pestalotiopsis fici reveals its lifestyle and high potential for synthesis of natural products.</title>
        <authorList>
            <person name="Wang X."/>
            <person name="Zhang X."/>
            <person name="Liu L."/>
            <person name="Xiang M."/>
            <person name="Wang W."/>
            <person name="Sun X."/>
            <person name="Che Y."/>
            <person name="Guo L."/>
            <person name="Liu G."/>
            <person name="Guo L."/>
            <person name="Wang C."/>
            <person name="Yin W.B."/>
            <person name="Stadler M."/>
            <person name="Zhang X."/>
            <person name="Liu X."/>
        </authorList>
    </citation>
    <scope>NUCLEOTIDE SEQUENCE [LARGE SCALE GENOMIC DNA]</scope>
    <source>
        <strain evidence="7">W106-1 / CGMCC3.15140</strain>
    </source>
</reference>
<dbReference type="RefSeq" id="XP_007840808.1">
    <property type="nucleotide sequence ID" value="XM_007842617.1"/>
</dbReference>
<dbReference type="eggNOG" id="ENOG502SNAR">
    <property type="taxonomic scope" value="Eukaryota"/>
</dbReference>
<feature type="transmembrane region" description="Helical" evidence="5">
    <location>
        <begin position="256"/>
        <end position="273"/>
    </location>
</feature>
<feature type="transmembrane region" description="Helical" evidence="5">
    <location>
        <begin position="61"/>
        <end position="81"/>
    </location>
</feature>
<dbReference type="InterPro" id="IPR050475">
    <property type="entry name" value="Prenyltransferase_related"/>
</dbReference>
<gene>
    <name evidence="6" type="ORF">PFICI_14036</name>
</gene>
<dbReference type="Pfam" id="PF01040">
    <property type="entry name" value="UbiA"/>
    <property type="match status" value="1"/>
</dbReference>
<evidence type="ECO:0000313" key="6">
    <source>
        <dbReference type="EMBL" id="ETS74170.1"/>
    </source>
</evidence>
<dbReference type="PANTHER" id="PTHR42723:SF1">
    <property type="entry name" value="CHLOROPHYLL SYNTHASE, CHLOROPLASTIC"/>
    <property type="match status" value="1"/>
</dbReference>
<comment type="subcellular location">
    <subcellularLocation>
        <location evidence="1">Membrane</location>
        <topology evidence="1">Multi-pass membrane protein</topology>
    </subcellularLocation>
</comment>
<evidence type="ECO:0008006" key="8">
    <source>
        <dbReference type="Google" id="ProtNLM"/>
    </source>
</evidence>
<proteinExistence type="predicted"/>
<dbReference type="GeneID" id="19279049"/>
<dbReference type="STRING" id="1229662.W3WJR9"/>
<dbReference type="InterPro" id="IPR044878">
    <property type="entry name" value="UbiA_sf"/>
</dbReference>
<evidence type="ECO:0000256" key="4">
    <source>
        <dbReference type="ARBA" id="ARBA00023136"/>
    </source>
</evidence>
<evidence type="ECO:0000256" key="5">
    <source>
        <dbReference type="SAM" id="Phobius"/>
    </source>
</evidence>
<name>W3WJR9_PESFW</name>
<keyword evidence="4 5" id="KW-0472">Membrane</keyword>
<feature type="transmembrane region" description="Helical" evidence="5">
    <location>
        <begin position="116"/>
        <end position="145"/>
    </location>
</feature>
<feature type="transmembrane region" description="Helical" evidence="5">
    <location>
        <begin position="188"/>
        <end position="209"/>
    </location>
</feature>
<feature type="transmembrane region" description="Helical" evidence="5">
    <location>
        <begin position="285"/>
        <end position="304"/>
    </location>
</feature>
<dbReference type="AlphaFoldDB" id="W3WJR9"/>
<dbReference type="HOGENOM" id="CLU_063928_2_0_1"/>
<dbReference type="KEGG" id="pfy:PFICI_14036"/>
<dbReference type="Gene3D" id="1.20.120.1780">
    <property type="entry name" value="UbiA prenyltransferase"/>
    <property type="match status" value="1"/>
</dbReference>
<dbReference type="GO" id="GO:0016765">
    <property type="term" value="F:transferase activity, transferring alkyl or aryl (other than methyl) groups"/>
    <property type="evidence" value="ECO:0007669"/>
    <property type="project" value="InterPro"/>
</dbReference>
<dbReference type="EMBL" id="KI912120">
    <property type="protein sequence ID" value="ETS74170.1"/>
    <property type="molecule type" value="Genomic_DNA"/>
</dbReference>
<evidence type="ECO:0000256" key="1">
    <source>
        <dbReference type="ARBA" id="ARBA00004141"/>
    </source>
</evidence>
<dbReference type="OMA" id="TIWLFIA"/>
<dbReference type="InParanoid" id="W3WJR9"/>
<evidence type="ECO:0000313" key="7">
    <source>
        <dbReference type="Proteomes" id="UP000030651"/>
    </source>
</evidence>
<sequence length="315" mass="35315">MHTMIQLNGDAVSYIRTIWLFTYSDMKTIIFPQSILGTILASAACLFQESVVAHDAWDLFLYRYPLALFWTWSFLIPFNIFNQSSEDAIVEDRINKPWRPLPAGRLDRRRARIMMLVHYFIAIGISTMIGGLRQGLLTIALGIWYNALGGADDGFIVRNFINAAGYLSFGSGAMEVALGEPLALNRALLTWMAILAAVIFSTVQLQDIFDVEGDASRGRRTMPLVIGDAATRWCSALMVLISCVMCPAYWSLDWSGFVLPVFLGVTIAVRTLTYRDPGSDKRTFLMWNGWLVLIYTLPLVRYHATGCLVEHGHGL</sequence>
<dbReference type="Gene3D" id="1.10.357.140">
    <property type="entry name" value="UbiA prenyltransferase"/>
    <property type="match status" value="1"/>
</dbReference>
<keyword evidence="7" id="KW-1185">Reference proteome</keyword>
<feature type="transmembrane region" description="Helical" evidence="5">
    <location>
        <begin position="29"/>
        <end position="49"/>
    </location>
</feature>
<dbReference type="OrthoDB" id="434972at2759"/>
<protein>
    <recommendedName>
        <fullName evidence="8">Digeranylgeranylglyceryl phosphate synthase</fullName>
    </recommendedName>
</protein>
<dbReference type="PANTHER" id="PTHR42723">
    <property type="entry name" value="CHLOROPHYLL SYNTHASE"/>
    <property type="match status" value="1"/>
</dbReference>
<keyword evidence="3 5" id="KW-1133">Transmembrane helix</keyword>
<organism evidence="6 7">
    <name type="scientific">Pestalotiopsis fici (strain W106-1 / CGMCC3.15140)</name>
    <dbReference type="NCBI Taxonomy" id="1229662"/>
    <lineage>
        <taxon>Eukaryota</taxon>
        <taxon>Fungi</taxon>
        <taxon>Dikarya</taxon>
        <taxon>Ascomycota</taxon>
        <taxon>Pezizomycotina</taxon>
        <taxon>Sordariomycetes</taxon>
        <taxon>Xylariomycetidae</taxon>
        <taxon>Amphisphaeriales</taxon>
        <taxon>Sporocadaceae</taxon>
        <taxon>Pestalotiopsis</taxon>
    </lineage>
</organism>
<dbReference type="GO" id="GO:0016020">
    <property type="term" value="C:membrane"/>
    <property type="evidence" value="ECO:0007669"/>
    <property type="project" value="UniProtKB-SubCell"/>
</dbReference>
<evidence type="ECO:0000256" key="2">
    <source>
        <dbReference type="ARBA" id="ARBA00022692"/>
    </source>
</evidence>
<feature type="transmembrane region" description="Helical" evidence="5">
    <location>
        <begin position="230"/>
        <end position="250"/>
    </location>
</feature>
<accession>W3WJR9</accession>